<evidence type="ECO:0000259" key="10">
    <source>
        <dbReference type="PROSITE" id="PS51826"/>
    </source>
</evidence>
<dbReference type="FunFam" id="3.30.559.10:FF:000007">
    <property type="entry name" value="Dihydrolipoamide acetyltransferase component of pyruvate dehydrogenase complex"/>
    <property type="match status" value="1"/>
</dbReference>
<dbReference type="PROSITE" id="PS51826">
    <property type="entry name" value="PSBD"/>
    <property type="match status" value="1"/>
</dbReference>
<accession>I8HYQ1</accession>
<name>I8HYQ1_9GAMM</name>
<dbReference type="PROSITE" id="PS50968">
    <property type="entry name" value="BIOTINYL_LIPOYL"/>
    <property type="match status" value="1"/>
</dbReference>
<dbReference type="InterPro" id="IPR036625">
    <property type="entry name" value="E3-bd_dom_sf"/>
</dbReference>
<evidence type="ECO:0000256" key="8">
    <source>
        <dbReference type="SAM" id="MobiDB-lite"/>
    </source>
</evidence>
<comment type="caution">
    <text evidence="11">The sequence shown here is derived from an EMBL/GenBank/DDBJ whole genome shotgun (WGS) entry which is preliminary data.</text>
</comment>
<evidence type="ECO:0000313" key="12">
    <source>
        <dbReference type="Proteomes" id="UP000003704"/>
    </source>
</evidence>
<dbReference type="RefSeq" id="WP_007186731.1">
    <property type="nucleotide sequence ID" value="NZ_AKGD01000003.1"/>
</dbReference>
<sequence>MGAYVFKLPDIGEGIAESEIATWRVEVGDRISEDQPLVDMLTDKAAVEIPSPVTGKVIELHGAAGDKIAVGGRLVTIQLDSATIEVDETKPAATQSSANEVASRASAGEPASSRWVPDAVADSTPVPAAPSVRKLARERGIDLREVKASGPAGRVLRDDLDRHAAAAPAPVAVAVEDLREPVVSAQPAVQGDDGIEQIKLIGLRRKIAEAMQRAKQRIPHFAYVEEVDVTELEAMRARLNALYPDRPRLTLLPLLIQALGRAIADFPMINATYDDEAGVVSRHRALHAGIATQTPAGLVVPVMKDAQRLSLWQRAAELRRLADAARAGKATRAELSGSTLTITSLGALGGIVTTPVINAPEVAIIGVNKIAQKPVVIDGQVVVRSIMNLSSSFDHRIVDGFDAASFIQRVKALLEAPTLMFIEGA</sequence>
<evidence type="ECO:0000256" key="3">
    <source>
        <dbReference type="ARBA" id="ARBA00011484"/>
    </source>
</evidence>
<organism evidence="11 12">
    <name type="scientific">Hydrocarboniphaga effusa AP103</name>
    <dbReference type="NCBI Taxonomy" id="1172194"/>
    <lineage>
        <taxon>Bacteria</taxon>
        <taxon>Pseudomonadati</taxon>
        <taxon>Pseudomonadota</taxon>
        <taxon>Gammaproteobacteria</taxon>
        <taxon>Nevskiales</taxon>
        <taxon>Nevskiaceae</taxon>
        <taxon>Hydrocarboniphaga</taxon>
    </lineage>
</organism>
<keyword evidence="6 7" id="KW-0012">Acyltransferase</keyword>
<dbReference type="GO" id="GO:0031405">
    <property type="term" value="F:lipoic acid binding"/>
    <property type="evidence" value="ECO:0007669"/>
    <property type="project" value="TreeGrafter"/>
</dbReference>
<evidence type="ECO:0000256" key="7">
    <source>
        <dbReference type="RuleBase" id="RU003423"/>
    </source>
</evidence>
<dbReference type="STRING" id="1172194.WQQ_37960"/>
<keyword evidence="12" id="KW-1185">Reference proteome</keyword>
<dbReference type="PATRIC" id="fig|1172194.4.peg.3684"/>
<evidence type="ECO:0000256" key="4">
    <source>
        <dbReference type="ARBA" id="ARBA00022679"/>
    </source>
</evidence>
<evidence type="ECO:0000313" key="11">
    <source>
        <dbReference type="EMBL" id="EIT68601.1"/>
    </source>
</evidence>
<dbReference type="Pfam" id="PF00364">
    <property type="entry name" value="Biotin_lipoyl"/>
    <property type="match status" value="1"/>
</dbReference>
<dbReference type="SUPFAM" id="SSF47005">
    <property type="entry name" value="Peripheral subunit-binding domain of 2-oxo acid dehydrogenase complex"/>
    <property type="match status" value="1"/>
</dbReference>
<dbReference type="Proteomes" id="UP000003704">
    <property type="component" value="Unassembled WGS sequence"/>
</dbReference>
<keyword evidence="5 7" id="KW-0450">Lipoyl</keyword>
<dbReference type="InterPro" id="IPR000089">
    <property type="entry name" value="Biotin_lipoyl"/>
</dbReference>
<dbReference type="GO" id="GO:0016407">
    <property type="term" value="F:acetyltransferase activity"/>
    <property type="evidence" value="ECO:0007669"/>
    <property type="project" value="TreeGrafter"/>
</dbReference>
<gene>
    <name evidence="11" type="ORF">WQQ_37960</name>
</gene>
<evidence type="ECO:0000256" key="1">
    <source>
        <dbReference type="ARBA" id="ARBA00001938"/>
    </source>
</evidence>
<dbReference type="InterPro" id="IPR001078">
    <property type="entry name" value="2-oxoacid_DH_actylTfrase"/>
</dbReference>
<dbReference type="CDD" id="cd06849">
    <property type="entry name" value="lipoyl_domain"/>
    <property type="match status" value="1"/>
</dbReference>
<comment type="subunit">
    <text evidence="3">Forms a 24-polypeptide structural core with octahedral symmetry.</text>
</comment>
<evidence type="ECO:0000259" key="9">
    <source>
        <dbReference type="PROSITE" id="PS50968"/>
    </source>
</evidence>
<dbReference type="PANTHER" id="PTHR43178">
    <property type="entry name" value="DIHYDROLIPOAMIDE ACETYLTRANSFERASE COMPONENT OF PYRUVATE DEHYDROGENASE COMPLEX"/>
    <property type="match status" value="1"/>
</dbReference>
<dbReference type="EMBL" id="AKGD01000003">
    <property type="protein sequence ID" value="EIT68601.1"/>
    <property type="molecule type" value="Genomic_DNA"/>
</dbReference>
<proteinExistence type="inferred from homology"/>
<reference evidence="11 12" key="1">
    <citation type="journal article" date="2012" name="J. Bacteriol.">
        <title>Genome Sequence of n-Alkane-Degrading Hydrocarboniphaga effusa Strain AP103T (ATCC BAA-332T).</title>
        <authorList>
            <person name="Chang H.K."/>
            <person name="Zylstra G.J."/>
            <person name="Chae J.C."/>
        </authorList>
    </citation>
    <scope>NUCLEOTIDE SEQUENCE [LARGE SCALE GENOMIC DNA]</scope>
    <source>
        <strain evidence="11 12">AP103</strain>
    </source>
</reference>
<dbReference type="Pfam" id="PF02817">
    <property type="entry name" value="E3_binding"/>
    <property type="match status" value="1"/>
</dbReference>
<dbReference type="Pfam" id="PF00198">
    <property type="entry name" value="2-oxoacid_dh"/>
    <property type="match status" value="1"/>
</dbReference>
<dbReference type="PANTHER" id="PTHR43178:SF5">
    <property type="entry name" value="LIPOAMIDE ACYLTRANSFERASE COMPONENT OF BRANCHED-CHAIN ALPHA-KETO ACID DEHYDROGENASE COMPLEX, MITOCHONDRIAL"/>
    <property type="match status" value="1"/>
</dbReference>
<dbReference type="SUPFAM" id="SSF52777">
    <property type="entry name" value="CoA-dependent acyltransferases"/>
    <property type="match status" value="1"/>
</dbReference>
<evidence type="ECO:0000256" key="2">
    <source>
        <dbReference type="ARBA" id="ARBA00007317"/>
    </source>
</evidence>
<dbReference type="EC" id="2.3.1.-" evidence="7"/>
<dbReference type="InterPro" id="IPR023213">
    <property type="entry name" value="CAT-like_dom_sf"/>
</dbReference>
<dbReference type="GO" id="GO:0005737">
    <property type="term" value="C:cytoplasm"/>
    <property type="evidence" value="ECO:0007669"/>
    <property type="project" value="TreeGrafter"/>
</dbReference>
<keyword evidence="4 7" id="KW-0808">Transferase</keyword>
<dbReference type="Gene3D" id="4.10.320.10">
    <property type="entry name" value="E3-binding domain"/>
    <property type="match status" value="1"/>
</dbReference>
<dbReference type="OrthoDB" id="9805770at2"/>
<dbReference type="AlphaFoldDB" id="I8HYQ1"/>
<comment type="similarity">
    <text evidence="2 7">Belongs to the 2-oxoacid dehydrogenase family.</text>
</comment>
<dbReference type="InterPro" id="IPR050743">
    <property type="entry name" value="2-oxoacid_DH_E2_comp"/>
</dbReference>
<dbReference type="SUPFAM" id="SSF51230">
    <property type="entry name" value="Single hybrid motif"/>
    <property type="match status" value="1"/>
</dbReference>
<dbReference type="InterPro" id="IPR004167">
    <property type="entry name" value="PSBD"/>
</dbReference>
<feature type="domain" description="Lipoyl-binding" evidence="9">
    <location>
        <begin position="3"/>
        <end position="78"/>
    </location>
</feature>
<dbReference type="Gene3D" id="3.30.559.10">
    <property type="entry name" value="Chloramphenicol acetyltransferase-like domain"/>
    <property type="match status" value="1"/>
</dbReference>
<feature type="region of interest" description="Disordered" evidence="8">
    <location>
        <begin position="89"/>
        <end position="128"/>
    </location>
</feature>
<evidence type="ECO:0000256" key="6">
    <source>
        <dbReference type="ARBA" id="ARBA00023315"/>
    </source>
</evidence>
<dbReference type="InterPro" id="IPR011053">
    <property type="entry name" value="Single_hybrid_motif"/>
</dbReference>
<protein>
    <recommendedName>
        <fullName evidence="7">Dihydrolipoamide acetyltransferase component of pyruvate dehydrogenase complex</fullName>
        <ecNumber evidence="7">2.3.1.-</ecNumber>
    </recommendedName>
</protein>
<comment type="cofactor">
    <cofactor evidence="1 7">
        <name>(R)-lipoate</name>
        <dbReference type="ChEBI" id="CHEBI:83088"/>
    </cofactor>
</comment>
<evidence type="ECO:0000256" key="5">
    <source>
        <dbReference type="ARBA" id="ARBA00022823"/>
    </source>
</evidence>
<dbReference type="Gene3D" id="2.40.50.100">
    <property type="match status" value="1"/>
</dbReference>
<feature type="domain" description="Peripheral subunit-binding (PSBD)" evidence="10">
    <location>
        <begin position="127"/>
        <end position="164"/>
    </location>
</feature>